<dbReference type="Proteomes" id="UP000050761">
    <property type="component" value="Unassembled WGS sequence"/>
</dbReference>
<keyword evidence="2" id="KW-1185">Reference proteome</keyword>
<dbReference type="EMBL" id="UZAH01028113">
    <property type="protein sequence ID" value="VDO97736.1"/>
    <property type="molecule type" value="Genomic_DNA"/>
</dbReference>
<dbReference type="AlphaFoldDB" id="A0A183FYW1"/>
<reference evidence="3" key="2">
    <citation type="submission" date="2019-09" db="UniProtKB">
        <authorList>
            <consortium name="WormBaseParasite"/>
        </authorList>
    </citation>
    <scope>IDENTIFICATION</scope>
</reference>
<accession>A0A3P7Z7L0</accession>
<evidence type="ECO:0000313" key="3">
    <source>
        <dbReference type="WBParaSite" id="HPBE_0001387701-mRNA-1"/>
    </source>
</evidence>
<protein>
    <submittedName>
        <fullName evidence="3">PGM_PMM_I domain-containing protein</fullName>
    </submittedName>
</protein>
<proteinExistence type="predicted"/>
<dbReference type="OrthoDB" id="5873277at2759"/>
<sequence>MGTERTVEGVANAILKVLLLKEQAGWAVKPAGSYLNPADGKIYCDIRDYRAFYNRFGVKCDVVGAHEPNRMVMIAEKYHYKPSITMAITQSFGEYIYGSGF</sequence>
<dbReference type="WBParaSite" id="HPBE_0001387701-mRNA-1">
    <property type="protein sequence ID" value="HPBE_0001387701-mRNA-1"/>
    <property type="gene ID" value="HPBE_0001387701"/>
</dbReference>
<evidence type="ECO:0000313" key="2">
    <source>
        <dbReference type="Proteomes" id="UP000050761"/>
    </source>
</evidence>
<reference evidence="1 2" key="1">
    <citation type="submission" date="2018-11" db="EMBL/GenBank/DDBJ databases">
        <authorList>
            <consortium name="Pathogen Informatics"/>
        </authorList>
    </citation>
    <scope>NUCLEOTIDE SEQUENCE [LARGE SCALE GENOMIC DNA]</scope>
</reference>
<evidence type="ECO:0000313" key="1">
    <source>
        <dbReference type="EMBL" id="VDO97736.1"/>
    </source>
</evidence>
<name>A0A183FYW1_HELPZ</name>
<organism evidence="2 3">
    <name type="scientific">Heligmosomoides polygyrus</name>
    <name type="common">Parasitic roundworm</name>
    <dbReference type="NCBI Taxonomy" id="6339"/>
    <lineage>
        <taxon>Eukaryota</taxon>
        <taxon>Metazoa</taxon>
        <taxon>Ecdysozoa</taxon>
        <taxon>Nematoda</taxon>
        <taxon>Chromadorea</taxon>
        <taxon>Rhabditida</taxon>
        <taxon>Rhabditina</taxon>
        <taxon>Rhabditomorpha</taxon>
        <taxon>Strongyloidea</taxon>
        <taxon>Heligmosomidae</taxon>
        <taxon>Heligmosomoides</taxon>
    </lineage>
</organism>
<accession>A0A183FYW1</accession>
<gene>
    <name evidence="1" type="ORF">HPBE_LOCUS13878</name>
</gene>